<reference evidence="7" key="2">
    <citation type="submission" date="2016-10" db="EMBL/GenBank/DDBJ databases">
        <authorList>
            <person name="de Groot N.N."/>
        </authorList>
    </citation>
    <scope>NUCLEOTIDE SEQUENCE [LARGE SCALE GENOMIC DNA]</scope>
    <source>
        <strain evidence="7">KHGC19</strain>
    </source>
</reference>
<reference evidence="8 9" key="1">
    <citation type="submission" date="2016-10" db="EMBL/GenBank/DDBJ databases">
        <authorList>
            <person name="Varghese N."/>
            <person name="Submissions S."/>
        </authorList>
    </citation>
    <scope>NUCLEOTIDE SEQUENCE [LARGE SCALE GENOMIC DNA]</scope>
    <source>
        <strain evidence="8">KHGC19</strain>
        <strain evidence="6 9">WCP15</strain>
    </source>
</reference>
<dbReference type="Gene3D" id="3.30.70.20">
    <property type="match status" value="2"/>
</dbReference>
<organism evidence="7 8">
    <name type="scientific">Parafannyhessea umbonata</name>
    <dbReference type="NCBI Taxonomy" id="604330"/>
    <lineage>
        <taxon>Bacteria</taxon>
        <taxon>Bacillati</taxon>
        <taxon>Actinomycetota</taxon>
        <taxon>Coriobacteriia</taxon>
        <taxon>Coriobacteriales</taxon>
        <taxon>Atopobiaceae</taxon>
        <taxon>Parafannyhessea</taxon>
    </lineage>
</organism>
<feature type="compositionally biased region" description="Basic and acidic residues" evidence="4">
    <location>
        <begin position="541"/>
        <end position="554"/>
    </location>
</feature>
<dbReference type="InterPro" id="IPR050340">
    <property type="entry name" value="Cytosolic_Fe-S_CAF"/>
</dbReference>
<dbReference type="SUPFAM" id="SSF53920">
    <property type="entry name" value="Fe-only hydrogenase"/>
    <property type="match status" value="1"/>
</dbReference>
<dbReference type="SUPFAM" id="SSF46548">
    <property type="entry name" value="alpha-helical ferredoxin"/>
    <property type="match status" value="1"/>
</dbReference>
<evidence type="ECO:0000313" key="6">
    <source>
        <dbReference type="EMBL" id="SEH37143.1"/>
    </source>
</evidence>
<dbReference type="EMBL" id="FNWT01000001">
    <property type="protein sequence ID" value="SEH37143.1"/>
    <property type="molecule type" value="Genomic_DNA"/>
</dbReference>
<feature type="region of interest" description="Disordered" evidence="4">
    <location>
        <begin position="520"/>
        <end position="554"/>
    </location>
</feature>
<evidence type="ECO:0000313" key="9">
    <source>
        <dbReference type="Proteomes" id="UP000199135"/>
    </source>
</evidence>
<gene>
    <name evidence="7" type="ORF">SAMN05216446_0137</name>
    <name evidence="6" type="ORF">SAMN05216447_101130</name>
</gene>
<dbReference type="GO" id="GO:0046872">
    <property type="term" value="F:metal ion binding"/>
    <property type="evidence" value="ECO:0007669"/>
    <property type="project" value="UniProtKB-KW"/>
</dbReference>
<dbReference type="Pfam" id="PF02906">
    <property type="entry name" value="Fe_hyd_lg_C"/>
    <property type="match status" value="1"/>
</dbReference>
<accession>A0A1H9N3C3</accession>
<evidence type="ECO:0000256" key="1">
    <source>
        <dbReference type="ARBA" id="ARBA00022723"/>
    </source>
</evidence>
<evidence type="ECO:0000313" key="8">
    <source>
        <dbReference type="Proteomes" id="UP000199128"/>
    </source>
</evidence>
<dbReference type="InterPro" id="IPR017896">
    <property type="entry name" value="4Fe4S_Fe-S-bd"/>
</dbReference>
<dbReference type="GO" id="GO:0051536">
    <property type="term" value="F:iron-sulfur cluster binding"/>
    <property type="evidence" value="ECO:0007669"/>
    <property type="project" value="UniProtKB-KW"/>
</dbReference>
<feature type="domain" description="4Fe-4S ferredoxin-type" evidence="5">
    <location>
        <begin position="201"/>
        <end position="230"/>
    </location>
</feature>
<dbReference type="PANTHER" id="PTHR11615">
    <property type="entry name" value="NITRATE, FORMATE, IRON DEHYDROGENASE"/>
    <property type="match status" value="1"/>
</dbReference>
<dbReference type="InterPro" id="IPR017900">
    <property type="entry name" value="4Fe4S_Fe_S_CS"/>
</dbReference>
<dbReference type="EMBL" id="FOGP01000001">
    <property type="protein sequence ID" value="SER30145.1"/>
    <property type="molecule type" value="Genomic_DNA"/>
</dbReference>
<dbReference type="NCBIfam" id="TIGR04105">
    <property type="entry name" value="FeFe_hydrog_B1"/>
    <property type="match status" value="1"/>
</dbReference>
<evidence type="ECO:0000256" key="2">
    <source>
        <dbReference type="ARBA" id="ARBA00023004"/>
    </source>
</evidence>
<dbReference type="Proteomes" id="UP000199135">
    <property type="component" value="Unassembled WGS sequence"/>
</dbReference>
<dbReference type="AlphaFoldDB" id="A0A1H9N3C3"/>
<evidence type="ECO:0000259" key="5">
    <source>
        <dbReference type="PROSITE" id="PS51379"/>
    </source>
</evidence>
<keyword evidence="1" id="KW-0479">Metal-binding</keyword>
<name>A0A1H9N3C3_9ACTN</name>
<evidence type="ECO:0000313" key="7">
    <source>
        <dbReference type="EMBL" id="SER30145.1"/>
    </source>
</evidence>
<dbReference type="SUPFAM" id="SSF54862">
    <property type="entry name" value="4Fe-4S ferredoxins"/>
    <property type="match status" value="1"/>
</dbReference>
<dbReference type="PROSITE" id="PS00198">
    <property type="entry name" value="4FE4S_FER_1"/>
    <property type="match status" value="2"/>
</dbReference>
<dbReference type="Pfam" id="PF00037">
    <property type="entry name" value="Fer4"/>
    <property type="match status" value="1"/>
</dbReference>
<protein>
    <submittedName>
        <fullName evidence="7">[FeFe] hydrogenase, group B1/B3</fullName>
    </submittedName>
</protein>
<dbReference type="RefSeq" id="WP_078686368.1">
    <property type="nucleotide sequence ID" value="NZ_FNWT01000001.1"/>
</dbReference>
<keyword evidence="9" id="KW-1185">Reference proteome</keyword>
<dbReference type="InterPro" id="IPR009016">
    <property type="entry name" value="Fe_hydrogenase"/>
</dbReference>
<dbReference type="PROSITE" id="PS51379">
    <property type="entry name" value="4FE4S_FER_2"/>
    <property type="match status" value="2"/>
</dbReference>
<evidence type="ECO:0000256" key="4">
    <source>
        <dbReference type="SAM" id="MobiDB-lite"/>
    </source>
</evidence>
<dbReference type="Pfam" id="PF12837">
    <property type="entry name" value="Fer4_6"/>
    <property type="match status" value="1"/>
</dbReference>
<keyword evidence="2" id="KW-0408">Iron</keyword>
<dbReference type="Gene3D" id="3.40.950.10">
    <property type="entry name" value="Fe-only Hydrogenase (Larger Subunit), Chain L, domain 3"/>
    <property type="match status" value="1"/>
</dbReference>
<dbReference type="InterPro" id="IPR004108">
    <property type="entry name" value="Fe_hydrogenase_lsu_C"/>
</dbReference>
<dbReference type="InterPro" id="IPR027631">
    <property type="entry name" value="Mono_FeFe_hydrog"/>
</dbReference>
<feature type="domain" description="4Fe-4S ferredoxin-type" evidence="5">
    <location>
        <begin position="155"/>
        <end position="184"/>
    </location>
</feature>
<proteinExistence type="predicted"/>
<dbReference type="Proteomes" id="UP000199128">
    <property type="component" value="Unassembled WGS sequence"/>
</dbReference>
<sequence length="554" mass="60014">MPNTMRGVYTNLTDIRRNVFSEVAKICYSMGPGSGRDDSSFDKEFDELPYKILPGDVATYRESVFLERAIIAERIRLTMGLPLSSNDRPSRVSEGFAEAEESDQVYYQPPLINVIKFACNACKDNVYEVTNACQGCLAHPCREICPKKAISFKDKKAFIDQDVCVKCGLCAKTCPYHAIHHHERPCAEACGMGAIHSDEHGRAEIDYSKCVSCGQCLINCPFGAIADKSQIAQVIWAIARGEEVIAEVAPAFVGQFGAKVDAAKLREAFKSMGFSGVEEVALGADLCTVQEAEDFLEEVPDELPFMGTSCCPAWSLMAKLEFPEHAKCISMALTPMTLTARLIRSQHPNAKIVFVGPCSAKKLEAMRKTVRSEVDFVLTFEELAGMMAAKGIDCAALSGDDEGDFEVASADARNFAVSGGVANAVVNAVHRKYPDREVKVTSAEGLRECRAMMKDAVKGKYPGYLLEGMACPGGCVAGAGTLAAINKSAAAVRRYAKASPRENATDNSYRMLLPMLTEGFTRQDEDREVAESLAATTGEDAEAKGAAAEEPKRP</sequence>
<evidence type="ECO:0000256" key="3">
    <source>
        <dbReference type="ARBA" id="ARBA00023014"/>
    </source>
</evidence>
<keyword evidence="3" id="KW-0411">Iron-sulfur</keyword>
<dbReference type="CDD" id="cd10549">
    <property type="entry name" value="MtMvhB_like"/>
    <property type="match status" value="1"/>
</dbReference>